<sequence length="612" mass="67129">MPARRSHTKSRNGCANCKRRRIKCDEVKPTCNNCSKHAIQCDFESRNDKEQATTPGSTTTGSASPSSAPRRGPPKSRRPTAPTNSMSPVAPLSTPPPNTQPTPVQHSLLPAISSRVPEDLSQAPTLPPLSGFLSNRNTLILPPVFQPLLHHDLPPQPHNIPTALPPPGSESFSLTDLSLMHNWTLYTADTISNRPEICTLWRHQIPLIAAQNPFLMHAILAISALHGHHLNPARADLLAVASHHHDSAVRGMALTLADISRDNCDALVVSSCLVVVYSFVSAKLDPGPDDIATWMPLLRGVHSILKQSYVWVTVTGGPLAALIKQYIMKHVPELDKDTDRELTELYKLCTDRSIPGSEELDETDVSTAYFSAIAELRKSYASMNEWENIIGSIFTWPITVSDRYVELLVERRPRALIIFVYYCGLFVGLESFWWSKGSGLFELQRIEKMLGPEWEEWTVWPKKRILEKARTDQEEQRSRQEEAAAAAAVPTPSSPSSSTAHPSADRDTAPYSATEVAEMVAAVMGRPGNGVGAGGGPSLLGAGQGLEGLGLSLPPAALEVVKEILKQQKEMVERGQREEAEKEGRRNEQESGTQGERARRLRVQGDRAISGE</sequence>
<dbReference type="InterPro" id="IPR036864">
    <property type="entry name" value="Zn2-C6_fun-type_DNA-bd_sf"/>
</dbReference>
<feature type="region of interest" description="Disordered" evidence="2">
    <location>
        <begin position="570"/>
        <end position="612"/>
    </location>
</feature>
<evidence type="ECO:0000313" key="4">
    <source>
        <dbReference type="EMBL" id="TGZ83982.1"/>
    </source>
</evidence>
<dbReference type="Proteomes" id="UP000298138">
    <property type="component" value="Unassembled WGS sequence"/>
</dbReference>
<dbReference type="CDD" id="cd00067">
    <property type="entry name" value="GAL4"/>
    <property type="match status" value="1"/>
</dbReference>
<evidence type="ECO:0000259" key="3">
    <source>
        <dbReference type="PROSITE" id="PS50048"/>
    </source>
</evidence>
<feature type="region of interest" description="Disordered" evidence="2">
    <location>
        <begin position="470"/>
        <end position="510"/>
    </location>
</feature>
<accession>A0A4S2N3Z7</accession>
<dbReference type="InParanoid" id="A0A4S2N3Z7"/>
<keyword evidence="5" id="KW-1185">Reference proteome</keyword>
<evidence type="ECO:0000256" key="2">
    <source>
        <dbReference type="SAM" id="MobiDB-lite"/>
    </source>
</evidence>
<evidence type="ECO:0000256" key="1">
    <source>
        <dbReference type="ARBA" id="ARBA00023242"/>
    </source>
</evidence>
<dbReference type="GO" id="GO:0000981">
    <property type="term" value="F:DNA-binding transcription factor activity, RNA polymerase II-specific"/>
    <property type="evidence" value="ECO:0007669"/>
    <property type="project" value="InterPro"/>
</dbReference>
<dbReference type="PANTHER" id="PTHR47657">
    <property type="entry name" value="STEROL REGULATORY ELEMENT-BINDING PROTEIN ECM22"/>
    <property type="match status" value="1"/>
</dbReference>
<dbReference type="FunCoup" id="A0A4S2N3Z7">
    <property type="interactions" value="625"/>
</dbReference>
<dbReference type="PROSITE" id="PS00463">
    <property type="entry name" value="ZN2_CY6_FUNGAL_1"/>
    <property type="match status" value="1"/>
</dbReference>
<name>A0A4S2N3Z7_9PEZI</name>
<proteinExistence type="predicted"/>
<dbReference type="InterPro" id="IPR052400">
    <property type="entry name" value="Zn2-C6_fungal_TF"/>
</dbReference>
<feature type="compositionally biased region" description="Low complexity" evidence="2">
    <location>
        <begin position="483"/>
        <end position="502"/>
    </location>
</feature>
<dbReference type="OrthoDB" id="416217at2759"/>
<dbReference type="STRING" id="341454.A0A4S2N3Z7"/>
<feature type="compositionally biased region" description="Basic and acidic residues" evidence="2">
    <location>
        <begin position="570"/>
        <end position="589"/>
    </location>
</feature>
<protein>
    <recommendedName>
        <fullName evidence="3">Zn(2)-C6 fungal-type domain-containing protein</fullName>
    </recommendedName>
</protein>
<dbReference type="GO" id="GO:0008270">
    <property type="term" value="F:zinc ion binding"/>
    <property type="evidence" value="ECO:0007669"/>
    <property type="project" value="InterPro"/>
</dbReference>
<dbReference type="Gene3D" id="4.10.240.10">
    <property type="entry name" value="Zn(2)-C6 fungal-type DNA-binding domain"/>
    <property type="match status" value="1"/>
</dbReference>
<feature type="region of interest" description="Disordered" evidence="2">
    <location>
        <begin position="45"/>
        <end position="105"/>
    </location>
</feature>
<dbReference type="PANTHER" id="PTHR47657:SF7">
    <property type="entry name" value="STEROL REGULATORY ELEMENT-BINDING PROTEIN ECM22"/>
    <property type="match status" value="1"/>
</dbReference>
<dbReference type="SUPFAM" id="SSF57701">
    <property type="entry name" value="Zn2/Cys6 DNA-binding domain"/>
    <property type="match status" value="1"/>
</dbReference>
<dbReference type="InterPro" id="IPR001138">
    <property type="entry name" value="Zn2Cys6_DnaBD"/>
</dbReference>
<reference evidence="4 5" key="1">
    <citation type="submission" date="2019-04" db="EMBL/GenBank/DDBJ databases">
        <title>Comparative genomics and transcriptomics to analyze fruiting body development in filamentous ascomycetes.</title>
        <authorList>
            <consortium name="DOE Joint Genome Institute"/>
            <person name="Lutkenhaus R."/>
            <person name="Traeger S."/>
            <person name="Breuer J."/>
            <person name="Kuo A."/>
            <person name="Lipzen A."/>
            <person name="Pangilinan J."/>
            <person name="Dilworth D."/>
            <person name="Sandor L."/>
            <person name="Poggeler S."/>
            <person name="Barry K."/>
            <person name="Grigoriev I.V."/>
            <person name="Nowrousian M."/>
        </authorList>
    </citation>
    <scope>NUCLEOTIDE SEQUENCE [LARGE SCALE GENOMIC DNA]</scope>
    <source>
        <strain evidence="4 5">CBS 389.68</strain>
    </source>
</reference>
<dbReference type="AlphaFoldDB" id="A0A4S2N3Z7"/>
<feature type="domain" description="Zn(2)-C6 fungal-type" evidence="3">
    <location>
        <begin position="13"/>
        <end position="43"/>
    </location>
</feature>
<keyword evidence="1" id="KW-0539">Nucleus</keyword>
<evidence type="ECO:0000313" key="5">
    <source>
        <dbReference type="Proteomes" id="UP000298138"/>
    </source>
</evidence>
<organism evidence="4 5">
    <name type="scientific">Ascodesmis nigricans</name>
    <dbReference type="NCBI Taxonomy" id="341454"/>
    <lineage>
        <taxon>Eukaryota</taxon>
        <taxon>Fungi</taxon>
        <taxon>Dikarya</taxon>
        <taxon>Ascomycota</taxon>
        <taxon>Pezizomycotina</taxon>
        <taxon>Pezizomycetes</taxon>
        <taxon>Pezizales</taxon>
        <taxon>Ascodesmidaceae</taxon>
        <taxon>Ascodesmis</taxon>
    </lineage>
</organism>
<gene>
    <name evidence="4" type="ORF">EX30DRAFT_393518</name>
</gene>
<dbReference type="InterPro" id="IPR021858">
    <property type="entry name" value="Fun_TF"/>
</dbReference>
<feature type="compositionally biased region" description="Basic and acidic residues" evidence="2">
    <location>
        <begin position="470"/>
        <end position="482"/>
    </location>
</feature>
<dbReference type="PROSITE" id="PS50048">
    <property type="entry name" value="ZN2_CY6_FUNGAL_2"/>
    <property type="match status" value="1"/>
</dbReference>
<dbReference type="EMBL" id="ML220113">
    <property type="protein sequence ID" value="TGZ83982.1"/>
    <property type="molecule type" value="Genomic_DNA"/>
</dbReference>
<dbReference type="Pfam" id="PF00172">
    <property type="entry name" value="Zn_clus"/>
    <property type="match status" value="1"/>
</dbReference>
<dbReference type="SMART" id="SM00066">
    <property type="entry name" value="GAL4"/>
    <property type="match status" value="1"/>
</dbReference>
<dbReference type="Pfam" id="PF11951">
    <property type="entry name" value="Fungal_trans_2"/>
    <property type="match status" value="1"/>
</dbReference>
<feature type="compositionally biased region" description="Low complexity" evidence="2">
    <location>
        <begin position="52"/>
        <end position="70"/>
    </location>
</feature>